<organism evidence="2 3">
    <name type="scientific">Linum tenue</name>
    <dbReference type="NCBI Taxonomy" id="586396"/>
    <lineage>
        <taxon>Eukaryota</taxon>
        <taxon>Viridiplantae</taxon>
        <taxon>Streptophyta</taxon>
        <taxon>Embryophyta</taxon>
        <taxon>Tracheophyta</taxon>
        <taxon>Spermatophyta</taxon>
        <taxon>Magnoliopsida</taxon>
        <taxon>eudicotyledons</taxon>
        <taxon>Gunneridae</taxon>
        <taxon>Pentapetalae</taxon>
        <taxon>rosids</taxon>
        <taxon>fabids</taxon>
        <taxon>Malpighiales</taxon>
        <taxon>Linaceae</taxon>
        <taxon>Linum</taxon>
    </lineage>
</organism>
<keyword evidence="3" id="KW-1185">Reference proteome</keyword>
<proteinExistence type="predicted"/>
<feature type="signal peptide" evidence="1">
    <location>
        <begin position="1"/>
        <end position="27"/>
    </location>
</feature>
<evidence type="ECO:0000313" key="2">
    <source>
        <dbReference type="EMBL" id="CAI0468990.1"/>
    </source>
</evidence>
<feature type="chain" id="PRO_5043561271" evidence="1">
    <location>
        <begin position="28"/>
        <end position="90"/>
    </location>
</feature>
<sequence length="90" mass="9214">MEKTSIKLVSFLLVLSFLVAQYGGVDARASTLSQCKKTRDCGSICAAICSPGTTCACVDNFCSCNLAAASVAGGGRRQSSSITGAELINN</sequence>
<dbReference type="AlphaFoldDB" id="A0AAV0PEE8"/>
<reference evidence="2" key="1">
    <citation type="submission" date="2022-08" db="EMBL/GenBank/DDBJ databases">
        <authorList>
            <person name="Gutierrez-Valencia J."/>
        </authorList>
    </citation>
    <scope>NUCLEOTIDE SEQUENCE</scope>
</reference>
<name>A0AAV0PEE8_9ROSI</name>
<accession>A0AAV0PEE8</accession>
<protein>
    <submittedName>
        <fullName evidence="2">Uncharacterized protein</fullName>
    </submittedName>
</protein>
<dbReference type="EMBL" id="CAMGYJ010000008">
    <property type="protein sequence ID" value="CAI0468990.1"/>
    <property type="molecule type" value="Genomic_DNA"/>
</dbReference>
<comment type="caution">
    <text evidence="2">The sequence shown here is derived from an EMBL/GenBank/DDBJ whole genome shotgun (WGS) entry which is preliminary data.</text>
</comment>
<keyword evidence="1" id="KW-0732">Signal</keyword>
<dbReference type="Proteomes" id="UP001154282">
    <property type="component" value="Unassembled WGS sequence"/>
</dbReference>
<gene>
    <name evidence="2" type="ORF">LITE_LOCUS38012</name>
</gene>
<evidence type="ECO:0000313" key="3">
    <source>
        <dbReference type="Proteomes" id="UP001154282"/>
    </source>
</evidence>
<evidence type="ECO:0000256" key="1">
    <source>
        <dbReference type="SAM" id="SignalP"/>
    </source>
</evidence>